<dbReference type="InterPro" id="IPR007694">
    <property type="entry name" value="DNA_helicase_DnaB-like_C"/>
</dbReference>
<evidence type="ECO:0000256" key="5">
    <source>
        <dbReference type="ARBA" id="ARBA00022801"/>
    </source>
</evidence>
<keyword evidence="5 12" id="KW-0378">Hydrolase</keyword>
<dbReference type="Gene3D" id="1.10.860.10">
    <property type="entry name" value="DNAb Helicase, Chain A"/>
    <property type="match status" value="1"/>
</dbReference>
<accession>A0A176S2N1</accession>
<dbReference type="Pfam" id="PF03796">
    <property type="entry name" value="DnaB_C"/>
    <property type="match status" value="1"/>
</dbReference>
<dbReference type="GO" id="GO:0016887">
    <property type="term" value="F:ATP hydrolysis activity"/>
    <property type="evidence" value="ECO:0007669"/>
    <property type="project" value="RHEA"/>
</dbReference>
<evidence type="ECO:0000313" key="14">
    <source>
        <dbReference type="EMBL" id="OAD22352.1"/>
    </source>
</evidence>
<feature type="domain" description="SF4 helicase" evidence="13">
    <location>
        <begin position="92"/>
        <end position="314"/>
    </location>
</feature>
<dbReference type="GO" id="GO:0043139">
    <property type="term" value="F:5'-3' DNA helicase activity"/>
    <property type="evidence" value="ECO:0007669"/>
    <property type="project" value="UniProtKB-EC"/>
</dbReference>
<keyword evidence="4 12" id="KW-0547">Nucleotide-binding</keyword>
<dbReference type="GO" id="GO:0003677">
    <property type="term" value="F:DNA binding"/>
    <property type="evidence" value="ECO:0007669"/>
    <property type="project" value="UniProtKB-UniRule"/>
</dbReference>
<dbReference type="GO" id="GO:1990077">
    <property type="term" value="C:primosome complex"/>
    <property type="evidence" value="ECO:0007669"/>
    <property type="project" value="UniProtKB-UniRule"/>
</dbReference>
<dbReference type="PATRIC" id="fig|1003181.4.peg.2556"/>
<dbReference type="InterPro" id="IPR036185">
    <property type="entry name" value="DNA_heli_DnaB-like_N_sf"/>
</dbReference>
<dbReference type="InterPro" id="IPR027417">
    <property type="entry name" value="P-loop_NTPase"/>
</dbReference>
<evidence type="ECO:0000313" key="15">
    <source>
        <dbReference type="Proteomes" id="UP000076962"/>
    </source>
</evidence>
<dbReference type="EC" id="5.6.2.3" evidence="11 12"/>
<keyword evidence="2 12" id="KW-0639">Primosome</keyword>
<comment type="caution">
    <text evidence="14">The sequence shown here is derived from an EMBL/GenBank/DDBJ whole genome shotgun (WGS) entry which is preliminary data.</text>
</comment>
<reference evidence="14 15" key="1">
    <citation type="submission" date="2016-05" db="EMBL/GenBank/DDBJ databases">
        <title>Single-cell genome of chain-forming Candidatus Thiomargarita nelsonii and comparison to other large sulfur-oxidizing bacteria.</title>
        <authorList>
            <person name="Winkel M."/>
            <person name="Salman V."/>
            <person name="Woyke T."/>
            <person name="Schulz-Vogt H."/>
            <person name="Richter M."/>
            <person name="Flood B."/>
            <person name="Bailey J."/>
            <person name="Amann R."/>
            <person name="Mussmann M."/>
        </authorList>
    </citation>
    <scope>NUCLEOTIDE SEQUENCE [LARGE SCALE GENOMIC DNA]</scope>
    <source>
        <strain evidence="14 15">THI036</strain>
    </source>
</reference>
<dbReference type="InterPro" id="IPR016136">
    <property type="entry name" value="DNA_helicase_N/primase_C"/>
</dbReference>
<dbReference type="GO" id="GO:0005829">
    <property type="term" value="C:cytosol"/>
    <property type="evidence" value="ECO:0007669"/>
    <property type="project" value="TreeGrafter"/>
</dbReference>
<protein>
    <recommendedName>
        <fullName evidence="11 12">Replicative DNA helicase</fullName>
        <ecNumber evidence="11 12">5.6.2.3</ecNumber>
    </recommendedName>
</protein>
<comment type="similarity">
    <text evidence="1 12">Belongs to the helicase family. DnaB subfamily.</text>
</comment>
<dbReference type="Gene3D" id="3.40.50.300">
    <property type="entry name" value="P-loop containing nucleotide triphosphate hydrolases"/>
    <property type="match status" value="1"/>
</dbReference>
<evidence type="ECO:0000256" key="2">
    <source>
        <dbReference type="ARBA" id="ARBA00022515"/>
    </source>
</evidence>
<evidence type="ECO:0000256" key="7">
    <source>
        <dbReference type="ARBA" id="ARBA00022840"/>
    </source>
</evidence>
<dbReference type="AlphaFoldDB" id="A0A176S2N1"/>
<comment type="function">
    <text evidence="12">The main replicative DNA helicase, it participates in initiation and elongation during chromosome replication. Travels ahead of the DNA replisome, separating dsDNA into templates for DNA synthesis. A processive ATP-dependent 5'-3' DNA helicase it has DNA-dependent ATPase activity.</text>
</comment>
<evidence type="ECO:0000256" key="11">
    <source>
        <dbReference type="NCBIfam" id="TIGR00665"/>
    </source>
</evidence>
<evidence type="ECO:0000256" key="9">
    <source>
        <dbReference type="ARBA" id="ARBA00023235"/>
    </source>
</evidence>
<dbReference type="GO" id="GO:0005524">
    <property type="term" value="F:ATP binding"/>
    <property type="evidence" value="ECO:0007669"/>
    <property type="project" value="UniProtKB-UniRule"/>
</dbReference>
<keyword evidence="6 12" id="KW-0347">Helicase</keyword>
<keyword evidence="3 12" id="KW-0235">DNA replication</keyword>
<gene>
    <name evidence="14" type="ORF">THIOM_001848</name>
</gene>
<evidence type="ECO:0000256" key="8">
    <source>
        <dbReference type="ARBA" id="ARBA00023125"/>
    </source>
</evidence>
<evidence type="ECO:0000259" key="13">
    <source>
        <dbReference type="PROSITE" id="PS51199"/>
    </source>
</evidence>
<keyword evidence="15" id="KW-1185">Reference proteome</keyword>
<comment type="catalytic activity">
    <reaction evidence="10 12">
        <text>ATP + H2O = ADP + phosphate + H(+)</text>
        <dbReference type="Rhea" id="RHEA:13065"/>
        <dbReference type="ChEBI" id="CHEBI:15377"/>
        <dbReference type="ChEBI" id="CHEBI:15378"/>
        <dbReference type="ChEBI" id="CHEBI:30616"/>
        <dbReference type="ChEBI" id="CHEBI:43474"/>
        <dbReference type="ChEBI" id="CHEBI:456216"/>
        <dbReference type="EC" id="5.6.2.3"/>
    </reaction>
</comment>
<evidence type="ECO:0000256" key="4">
    <source>
        <dbReference type="ARBA" id="ARBA00022741"/>
    </source>
</evidence>
<evidence type="ECO:0000256" key="10">
    <source>
        <dbReference type="ARBA" id="ARBA00048954"/>
    </source>
</evidence>
<keyword evidence="8 12" id="KW-0238">DNA-binding</keyword>
<evidence type="ECO:0000256" key="1">
    <source>
        <dbReference type="ARBA" id="ARBA00008428"/>
    </source>
</evidence>
<proteinExistence type="inferred from homology"/>
<dbReference type="PANTHER" id="PTHR30153:SF2">
    <property type="entry name" value="REPLICATIVE DNA HELICASE"/>
    <property type="match status" value="1"/>
</dbReference>
<dbReference type="EMBL" id="LUTY01001004">
    <property type="protein sequence ID" value="OAD22352.1"/>
    <property type="molecule type" value="Genomic_DNA"/>
</dbReference>
<dbReference type="GO" id="GO:0006269">
    <property type="term" value="P:DNA replication, synthesis of primer"/>
    <property type="evidence" value="ECO:0007669"/>
    <property type="project" value="UniProtKB-UniRule"/>
</dbReference>
<dbReference type="PANTHER" id="PTHR30153">
    <property type="entry name" value="REPLICATIVE DNA HELICASE DNAB"/>
    <property type="match status" value="1"/>
</dbReference>
<dbReference type="SUPFAM" id="SSF52540">
    <property type="entry name" value="P-loop containing nucleoside triphosphate hydrolases"/>
    <property type="match status" value="1"/>
</dbReference>
<evidence type="ECO:0000256" key="6">
    <source>
        <dbReference type="ARBA" id="ARBA00022806"/>
    </source>
</evidence>
<dbReference type="CDD" id="cd00984">
    <property type="entry name" value="DnaB_C"/>
    <property type="match status" value="1"/>
</dbReference>
<dbReference type="SUPFAM" id="SSF48024">
    <property type="entry name" value="N-terminal domain of DnaB helicase"/>
    <property type="match status" value="1"/>
</dbReference>
<keyword evidence="9" id="KW-0413">Isomerase</keyword>
<evidence type="ECO:0000256" key="3">
    <source>
        <dbReference type="ARBA" id="ARBA00022705"/>
    </source>
</evidence>
<name>A0A176S2N1_9GAMM</name>
<sequence length="314" mass="34704">MSLLIGNTPTAANIESYAEIVRDRSVLRKMAQAGTQIAENAYNPQGRKTTDLLNDAEQVIFDIAEKGEQSGFVGINTILEDALARMEMLAEQNKVITGLSTGFDDLDKITSGLQRSDLIIIAARPSMGKTSFAMNLAEHAALNAKLPVGIFSMEMSSEQLGMRLISSLGKIDLRKVRTGNLEETGWGQTVEAVSQLTDSYLFIDETPALTPTELRSRARRLARDKGKLGLIVVDYLQLMRIPNTRENRTNEVSEIARALKALAKELDVPVIALSQLNRSLEQRADKRPIMSDLRDSGEIEQLADRPLKPLPYHL</sequence>
<organism evidence="14 15">
    <name type="scientific">Candidatus Thiomargarita nelsonii</name>
    <dbReference type="NCBI Taxonomy" id="1003181"/>
    <lineage>
        <taxon>Bacteria</taxon>
        <taxon>Pseudomonadati</taxon>
        <taxon>Pseudomonadota</taxon>
        <taxon>Gammaproteobacteria</taxon>
        <taxon>Thiotrichales</taxon>
        <taxon>Thiotrichaceae</taxon>
        <taxon>Thiomargarita</taxon>
    </lineage>
</organism>
<dbReference type="Proteomes" id="UP000076962">
    <property type="component" value="Unassembled WGS sequence"/>
</dbReference>
<dbReference type="NCBIfam" id="TIGR00665">
    <property type="entry name" value="DnaB"/>
    <property type="match status" value="1"/>
</dbReference>
<dbReference type="InterPro" id="IPR007692">
    <property type="entry name" value="DNA_helicase_DnaB"/>
</dbReference>
<evidence type="ECO:0000256" key="12">
    <source>
        <dbReference type="RuleBase" id="RU362085"/>
    </source>
</evidence>
<keyword evidence="7 12" id="KW-0067">ATP-binding</keyword>
<dbReference type="PROSITE" id="PS51199">
    <property type="entry name" value="SF4_HELICASE"/>
    <property type="match status" value="1"/>
</dbReference>